<organism evidence="11 12">
    <name type="scientific">Balaenoptera physalus</name>
    <name type="common">Fin whale</name>
    <name type="synonym">Balaena physalus</name>
    <dbReference type="NCBI Taxonomy" id="9770"/>
    <lineage>
        <taxon>Eukaryota</taxon>
        <taxon>Metazoa</taxon>
        <taxon>Chordata</taxon>
        <taxon>Craniata</taxon>
        <taxon>Vertebrata</taxon>
        <taxon>Euteleostomi</taxon>
        <taxon>Mammalia</taxon>
        <taxon>Eutheria</taxon>
        <taxon>Laurasiatheria</taxon>
        <taxon>Artiodactyla</taxon>
        <taxon>Whippomorpha</taxon>
        <taxon>Cetacea</taxon>
        <taxon>Mysticeti</taxon>
        <taxon>Balaenopteridae</taxon>
        <taxon>Balaenoptera</taxon>
    </lineage>
</organism>
<dbReference type="InterPro" id="IPR039311">
    <property type="entry name" value="FAM187A/B"/>
</dbReference>
<feature type="transmembrane region" description="Helical" evidence="8">
    <location>
        <begin position="554"/>
        <end position="575"/>
    </location>
</feature>
<evidence type="ECO:0000256" key="6">
    <source>
        <dbReference type="ARBA" id="ARBA00023136"/>
    </source>
</evidence>
<keyword evidence="5 8" id="KW-1133">Transmembrane helix</keyword>
<evidence type="ECO:0000256" key="7">
    <source>
        <dbReference type="ARBA" id="ARBA00023180"/>
    </source>
</evidence>
<evidence type="ECO:0000256" key="9">
    <source>
        <dbReference type="SAM" id="SignalP"/>
    </source>
</evidence>
<evidence type="ECO:0000256" key="2">
    <source>
        <dbReference type="ARBA" id="ARBA00008727"/>
    </source>
</evidence>
<comment type="similarity">
    <text evidence="2">Belongs to the FAM187 family.</text>
</comment>
<dbReference type="GO" id="GO:0016020">
    <property type="term" value="C:membrane"/>
    <property type="evidence" value="ECO:0007669"/>
    <property type="project" value="UniProtKB-SubCell"/>
</dbReference>
<feature type="non-terminal residue" evidence="11">
    <location>
        <position position="1"/>
    </location>
</feature>
<comment type="subcellular location">
    <subcellularLocation>
        <location evidence="1">Membrane</location>
        <topology evidence="1">Single-pass type I membrane protein</topology>
    </subcellularLocation>
</comment>
<comment type="caution">
    <text evidence="11">The sequence shown here is derived from an EMBL/GenBank/DDBJ whole genome shotgun (WGS) entry which is preliminary data.</text>
</comment>
<sequence length="590" mass="66651">VAMLATLWLLSLSLPTSWAQILVSCAYKSLCQQALISGNDVVLQCDHLKARRYFSSILGEDLLLLSSVPNIKKLPGGSLQLTNPQPSQTGLYHCEDNDNALVVEYEIDFQDVTTLRITHKGLGQEPLQNESLSLGGKELIFTHWEPWQDCNSCGEPGERKRLGYCYIEEPLETPMPCSLYLQEEKVQYRRMWPEMQLGKLTNNMWLTCPLASRVVPSPLPQSQRAMLPTLWLLLSFAAPLLRSHFSISCPNRHCQLALLSNNDIFLHCNASGAQWQFFFLTVKTPWTNNPFTNSNMETMPDGSLLIRNPLPLQTGFYNCQDKDGKKVVQYEIDFQDIETIHITHKDLGQEPLQNETLSLGGKELIFTHWEPWQGCNRCGEPGERKRLGYCYIEEPLETPMPCWLYLGDVNLWSSRTRPEMQVEACHVQCTSSNVEYVTFDNFKLSEKLGSAWLTCPLGSIYRPIIWEADNISLTWKDQLSGQAVSTVLDTSNGGNRLQVFQPATYKCFVQQELSAQFTPKSDLDIPASLSTEDFGQQPEVEEAQKGKADSVLKGLRLMLLVGTALGLLGALLKLFHPSRGRKRNQVLLVK</sequence>
<feature type="signal peptide" evidence="9">
    <location>
        <begin position="1"/>
        <end position="19"/>
    </location>
</feature>
<dbReference type="SUPFAM" id="SSF48726">
    <property type="entry name" value="Immunoglobulin"/>
    <property type="match status" value="1"/>
</dbReference>
<evidence type="ECO:0000256" key="3">
    <source>
        <dbReference type="ARBA" id="ARBA00022692"/>
    </source>
</evidence>
<dbReference type="PROSITE" id="PS50835">
    <property type="entry name" value="IG_LIKE"/>
    <property type="match status" value="2"/>
</dbReference>
<dbReference type="OrthoDB" id="6434091at2759"/>
<feature type="domain" description="Ig-like" evidence="10">
    <location>
        <begin position="418"/>
        <end position="518"/>
    </location>
</feature>
<evidence type="ECO:0000259" key="10">
    <source>
        <dbReference type="PROSITE" id="PS50835"/>
    </source>
</evidence>
<evidence type="ECO:0000256" key="5">
    <source>
        <dbReference type="ARBA" id="ARBA00022989"/>
    </source>
</evidence>
<evidence type="ECO:0000256" key="8">
    <source>
        <dbReference type="SAM" id="Phobius"/>
    </source>
</evidence>
<dbReference type="InterPro" id="IPR007110">
    <property type="entry name" value="Ig-like_dom"/>
</dbReference>
<evidence type="ECO:0000313" key="11">
    <source>
        <dbReference type="EMBL" id="KAB0399571.1"/>
    </source>
</evidence>
<reference evidence="11 12" key="1">
    <citation type="journal article" date="2019" name="PLoS ONE">
        <title>Genomic analyses reveal an absence of contemporary introgressive admixture between fin whales and blue whales, despite known hybrids.</title>
        <authorList>
            <person name="Westbury M.V."/>
            <person name="Petersen B."/>
            <person name="Lorenzen E.D."/>
        </authorList>
    </citation>
    <scope>NUCLEOTIDE SEQUENCE [LARGE SCALE GENOMIC DNA]</scope>
    <source>
        <strain evidence="11">FinWhale-01</strain>
    </source>
</reference>
<feature type="domain" description="Ig-like" evidence="10">
    <location>
        <begin position="239"/>
        <end position="335"/>
    </location>
</feature>
<evidence type="ECO:0000313" key="12">
    <source>
        <dbReference type="Proteomes" id="UP000437017"/>
    </source>
</evidence>
<dbReference type="InterPro" id="IPR036179">
    <property type="entry name" value="Ig-like_dom_sf"/>
</dbReference>
<keyword evidence="4 9" id="KW-0732">Signal</keyword>
<feature type="chain" id="PRO_5024986030" description="Ig-like domain-containing protein" evidence="9">
    <location>
        <begin position="20"/>
        <end position="590"/>
    </location>
</feature>
<dbReference type="EMBL" id="SGJD01001529">
    <property type="protein sequence ID" value="KAB0399571.1"/>
    <property type="molecule type" value="Genomic_DNA"/>
</dbReference>
<dbReference type="PANTHER" id="PTHR32178">
    <property type="entry name" value="FAM187"/>
    <property type="match status" value="1"/>
</dbReference>
<dbReference type="AlphaFoldDB" id="A0A643CH45"/>
<protein>
    <recommendedName>
        <fullName evidence="10">Ig-like domain-containing protein</fullName>
    </recommendedName>
</protein>
<accession>A0A643CH45</accession>
<keyword evidence="6 8" id="KW-0472">Membrane</keyword>
<evidence type="ECO:0000256" key="4">
    <source>
        <dbReference type="ARBA" id="ARBA00022729"/>
    </source>
</evidence>
<gene>
    <name evidence="11" type="ORF">E2I00_005452</name>
</gene>
<name>A0A643CH45_BALPH</name>
<proteinExistence type="inferred from homology"/>
<keyword evidence="3 8" id="KW-0812">Transmembrane</keyword>
<evidence type="ECO:0000256" key="1">
    <source>
        <dbReference type="ARBA" id="ARBA00004479"/>
    </source>
</evidence>
<keyword evidence="7" id="KW-0325">Glycoprotein</keyword>
<keyword evidence="12" id="KW-1185">Reference proteome</keyword>
<dbReference type="PANTHER" id="PTHR32178:SF8">
    <property type="entry name" value="PROTEIN FAM187B"/>
    <property type="match status" value="1"/>
</dbReference>
<dbReference type="Proteomes" id="UP000437017">
    <property type="component" value="Unassembled WGS sequence"/>
</dbReference>